<evidence type="ECO:0000313" key="1">
    <source>
        <dbReference type="EMBL" id="EWS71276.1"/>
    </source>
</evidence>
<dbReference type="Proteomes" id="UP000009168">
    <property type="component" value="Unassembled WGS sequence"/>
</dbReference>
<dbReference type="GeneID" id="24441383"/>
<accession>W7XC25</accession>
<dbReference type="InParanoid" id="W7XC25"/>
<organism evidence="1 2">
    <name type="scientific">Tetrahymena thermophila (strain SB210)</name>
    <dbReference type="NCBI Taxonomy" id="312017"/>
    <lineage>
        <taxon>Eukaryota</taxon>
        <taxon>Sar</taxon>
        <taxon>Alveolata</taxon>
        <taxon>Ciliophora</taxon>
        <taxon>Intramacronucleata</taxon>
        <taxon>Oligohymenophorea</taxon>
        <taxon>Hymenostomatida</taxon>
        <taxon>Tetrahymenina</taxon>
        <taxon>Tetrahymenidae</taxon>
        <taxon>Tetrahymena</taxon>
    </lineage>
</organism>
<evidence type="ECO:0000313" key="2">
    <source>
        <dbReference type="Proteomes" id="UP000009168"/>
    </source>
</evidence>
<dbReference type="KEGG" id="tet:TTHERM_001008627"/>
<dbReference type="RefSeq" id="XP_012656182.1">
    <property type="nucleotide sequence ID" value="XM_012800728.1"/>
</dbReference>
<proteinExistence type="predicted"/>
<gene>
    <name evidence="1" type="ORF">TTHERM_001008627</name>
</gene>
<name>W7XC25_TETTS</name>
<reference evidence="2" key="1">
    <citation type="journal article" date="2006" name="PLoS Biol.">
        <title>Macronuclear genome sequence of the ciliate Tetrahymena thermophila, a model eukaryote.</title>
        <authorList>
            <person name="Eisen J.A."/>
            <person name="Coyne R.S."/>
            <person name="Wu M."/>
            <person name="Wu D."/>
            <person name="Thiagarajan M."/>
            <person name="Wortman J.R."/>
            <person name="Badger J.H."/>
            <person name="Ren Q."/>
            <person name="Amedeo P."/>
            <person name="Jones K.M."/>
            <person name="Tallon L.J."/>
            <person name="Delcher A.L."/>
            <person name="Salzberg S.L."/>
            <person name="Silva J.C."/>
            <person name="Haas B.J."/>
            <person name="Majoros W.H."/>
            <person name="Farzad M."/>
            <person name="Carlton J.M."/>
            <person name="Smith R.K. Jr."/>
            <person name="Garg J."/>
            <person name="Pearlman R.E."/>
            <person name="Karrer K.M."/>
            <person name="Sun L."/>
            <person name="Manning G."/>
            <person name="Elde N.C."/>
            <person name="Turkewitz A.P."/>
            <person name="Asai D.J."/>
            <person name="Wilkes D.E."/>
            <person name="Wang Y."/>
            <person name="Cai H."/>
            <person name="Collins K."/>
            <person name="Stewart B.A."/>
            <person name="Lee S.R."/>
            <person name="Wilamowska K."/>
            <person name="Weinberg Z."/>
            <person name="Ruzzo W.L."/>
            <person name="Wloga D."/>
            <person name="Gaertig J."/>
            <person name="Frankel J."/>
            <person name="Tsao C.-C."/>
            <person name="Gorovsky M.A."/>
            <person name="Keeling P.J."/>
            <person name="Waller R.F."/>
            <person name="Patron N.J."/>
            <person name="Cherry J.M."/>
            <person name="Stover N.A."/>
            <person name="Krieger C.J."/>
            <person name="del Toro C."/>
            <person name="Ryder H.F."/>
            <person name="Williamson S.C."/>
            <person name="Barbeau R.A."/>
            <person name="Hamilton E.P."/>
            <person name="Orias E."/>
        </authorList>
    </citation>
    <scope>NUCLEOTIDE SEQUENCE [LARGE SCALE GENOMIC DNA]</scope>
    <source>
        <strain evidence="2">SB210</strain>
    </source>
</reference>
<sequence>MRDYFAIERSNKIELILRLYMEKLIPSQKFIFEIFLIQPTNKQKYFRIGLQQREKDVSNLAKLIVAVKSTF</sequence>
<dbReference type="AlphaFoldDB" id="W7XC25"/>
<protein>
    <submittedName>
        <fullName evidence="1">Uncharacterized protein</fullName>
    </submittedName>
</protein>
<keyword evidence="2" id="KW-1185">Reference proteome</keyword>
<dbReference type="EMBL" id="GG662290">
    <property type="protein sequence ID" value="EWS71276.1"/>
    <property type="molecule type" value="Genomic_DNA"/>
</dbReference>